<keyword evidence="1" id="KW-1133">Transmembrane helix</keyword>
<name>A0A7K3NNV8_9BACT</name>
<sequence length="219" mass="24825">MDDLDVIVTELFRKYFHVLWEAATELAHKTWLALWGALYDAAVWLEAFVGAVAARVSLWQAVGMAVVAVAGLCFWIFRENFYVRRFRHNIHWLRFRGYRPMLVDYRLGAKSGRADFLGRETAVPERFPGLRIFDAIPDAYVVVFGTGNGGPARMVRTYPRQTRAGRAAMVRELSDHVREAGRYVNPRSEVEAFLAFLAAMDPAMADLGRPGEGEKRQAV</sequence>
<evidence type="ECO:0000256" key="1">
    <source>
        <dbReference type="SAM" id="Phobius"/>
    </source>
</evidence>
<reference evidence="2 3" key="1">
    <citation type="submission" date="2020-02" db="EMBL/GenBank/DDBJ databases">
        <title>Comparative genomics of sulfur disproportionating microorganisms.</title>
        <authorList>
            <person name="Ward L.M."/>
            <person name="Bertran E."/>
            <person name="Johnston D.T."/>
        </authorList>
    </citation>
    <scope>NUCLEOTIDE SEQUENCE [LARGE SCALE GENOMIC DNA]</scope>
    <source>
        <strain evidence="2 3">DSM 3696</strain>
    </source>
</reference>
<evidence type="ECO:0000313" key="3">
    <source>
        <dbReference type="Proteomes" id="UP000469724"/>
    </source>
</evidence>
<protein>
    <submittedName>
        <fullName evidence="2">Uncharacterized protein</fullName>
    </submittedName>
</protein>
<feature type="transmembrane region" description="Helical" evidence="1">
    <location>
        <begin position="32"/>
        <end position="52"/>
    </location>
</feature>
<dbReference type="Proteomes" id="UP000469724">
    <property type="component" value="Unassembled WGS sequence"/>
</dbReference>
<feature type="transmembrane region" description="Helical" evidence="1">
    <location>
        <begin position="58"/>
        <end position="77"/>
    </location>
</feature>
<proteinExistence type="predicted"/>
<dbReference type="EMBL" id="JAAGRQ010000066">
    <property type="protein sequence ID" value="NDY57882.1"/>
    <property type="molecule type" value="Genomic_DNA"/>
</dbReference>
<dbReference type="AlphaFoldDB" id="A0A7K3NNV8"/>
<keyword evidence="3" id="KW-1185">Reference proteome</keyword>
<accession>A0A7K3NNV8</accession>
<dbReference type="RefSeq" id="WP_163302963.1">
    <property type="nucleotide sequence ID" value="NZ_JAAGRQ010000066.1"/>
</dbReference>
<keyword evidence="1" id="KW-0812">Transmembrane</keyword>
<evidence type="ECO:0000313" key="2">
    <source>
        <dbReference type="EMBL" id="NDY57882.1"/>
    </source>
</evidence>
<comment type="caution">
    <text evidence="2">The sequence shown here is derived from an EMBL/GenBank/DDBJ whole genome shotgun (WGS) entry which is preliminary data.</text>
</comment>
<keyword evidence="1" id="KW-0472">Membrane</keyword>
<gene>
    <name evidence="2" type="ORF">G3N56_14190</name>
</gene>
<organism evidence="2 3">
    <name type="scientific">Desulfolutivibrio sulfodismutans</name>
    <dbReference type="NCBI Taxonomy" id="63561"/>
    <lineage>
        <taxon>Bacteria</taxon>
        <taxon>Pseudomonadati</taxon>
        <taxon>Thermodesulfobacteriota</taxon>
        <taxon>Desulfovibrionia</taxon>
        <taxon>Desulfovibrionales</taxon>
        <taxon>Desulfovibrionaceae</taxon>
        <taxon>Desulfolutivibrio</taxon>
    </lineage>
</organism>